<dbReference type="NCBIfam" id="TIGR00778">
    <property type="entry name" value="ahpD_dom"/>
    <property type="match status" value="1"/>
</dbReference>
<name>A0ABT3NYC0_9PROT</name>
<dbReference type="EMBL" id="JAPFQI010000014">
    <property type="protein sequence ID" value="MCW8087169.1"/>
    <property type="molecule type" value="Genomic_DNA"/>
</dbReference>
<evidence type="ECO:0000313" key="2">
    <source>
        <dbReference type="EMBL" id="MCW8087169.1"/>
    </source>
</evidence>
<dbReference type="Proteomes" id="UP001526430">
    <property type="component" value="Unassembled WGS sequence"/>
</dbReference>
<dbReference type="InterPro" id="IPR029032">
    <property type="entry name" value="AhpD-like"/>
</dbReference>
<keyword evidence="2" id="KW-0560">Oxidoreductase</keyword>
<dbReference type="SUPFAM" id="SSF69118">
    <property type="entry name" value="AhpD-like"/>
    <property type="match status" value="2"/>
</dbReference>
<reference evidence="2 3" key="1">
    <citation type="submission" date="2022-10" db="EMBL/GenBank/DDBJ databases">
        <title>Roseococcus glaciei nov., sp. nov., isolated from glacier.</title>
        <authorList>
            <person name="Liu Q."/>
            <person name="Xin Y.-H."/>
        </authorList>
    </citation>
    <scope>NUCLEOTIDE SEQUENCE [LARGE SCALE GENOMIC DNA]</scope>
    <source>
        <strain evidence="2 3">MDT2-1-1</strain>
    </source>
</reference>
<dbReference type="NCBIfam" id="TIGR01926">
    <property type="entry name" value="peroxid_rel"/>
    <property type="match status" value="1"/>
</dbReference>
<evidence type="ECO:0000259" key="1">
    <source>
        <dbReference type="Pfam" id="PF02627"/>
    </source>
</evidence>
<dbReference type="RefSeq" id="WP_301591335.1">
    <property type="nucleotide sequence ID" value="NZ_JAPFQI010000014.1"/>
</dbReference>
<sequence length="353" mass="37803">MQDVVDEIAGIAEGSTLHALRAMRPDVRAATSGSEEAIFRGPSGLSEGERHAVAAHVARLHGDARLEARHAALAEESPRLDAMRRFADLLTLRTDQANPQAIRALEQAGLAPRDIVMLAQLVAFIAYATRMATALDLLDGKPGAGGTEVRLAPQSPGTADFGFTSDSLDWDSWVPVLDVAEATPEQLAILDASHASARTSPYYLLLVQEPAVLRERSKLFNTIMYGPRGASRAERELASVAESRVNGCPYCASVHAQRWVQLKGDPEVMERILREGVSTDMPPRLRAIVDFAVRLSAAPAAATQEDIAALREQGLADAEILDIAAAVAMFAWANRLMQTLGEPVRKATGSAAA</sequence>
<dbReference type="InterPro" id="IPR004675">
    <property type="entry name" value="AhpD_core"/>
</dbReference>
<dbReference type="InterPro" id="IPR003779">
    <property type="entry name" value="CMD-like"/>
</dbReference>
<keyword evidence="3" id="KW-1185">Reference proteome</keyword>
<gene>
    <name evidence="2" type="ORF">OF850_16165</name>
</gene>
<dbReference type="PANTHER" id="PTHR35446">
    <property type="entry name" value="SI:CH211-175M2.5"/>
    <property type="match status" value="1"/>
</dbReference>
<dbReference type="Gene3D" id="1.20.1290.10">
    <property type="entry name" value="AhpD-like"/>
    <property type="match status" value="2"/>
</dbReference>
<comment type="caution">
    <text evidence="2">The sequence shown here is derived from an EMBL/GenBank/DDBJ whole genome shotgun (WGS) entry which is preliminary data.</text>
</comment>
<accession>A0ABT3NYC0</accession>
<dbReference type="InterPro" id="IPR010195">
    <property type="entry name" value="Uncharacterised_peroxidase-rel"/>
</dbReference>
<feature type="domain" description="Carboxymuconolactone decarboxylase-like" evidence="1">
    <location>
        <begin position="210"/>
        <end position="292"/>
    </location>
</feature>
<dbReference type="PANTHER" id="PTHR35446:SF2">
    <property type="entry name" value="CARBOXYMUCONOLACTONE DECARBOXYLASE-LIKE DOMAIN-CONTAINING PROTEIN"/>
    <property type="match status" value="1"/>
</dbReference>
<proteinExistence type="predicted"/>
<keyword evidence="2" id="KW-0575">Peroxidase</keyword>
<evidence type="ECO:0000313" key="3">
    <source>
        <dbReference type="Proteomes" id="UP001526430"/>
    </source>
</evidence>
<dbReference type="Pfam" id="PF02627">
    <property type="entry name" value="CMD"/>
    <property type="match status" value="1"/>
</dbReference>
<organism evidence="2 3">
    <name type="scientific">Sabulicella glaciei</name>
    <dbReference type="NCBI Taxonomy" id="2984948"/>
    <lineage>
        <taxon>Bacteria</taxon>
        <taxon>Pseudomonadati</taxon>
        <taxon>Pseudomonadota</taxon>
        <taxon>Alphaproteobacteria</taxon>
        <taxon>Acetobacterales</taxon>
        <taxon>Acetobacteraceae</taxon>
        <taxon>Sabulicella</taxon>
    </lineage>
</organism>
<protein>
    <submittedName>
        <fullName evidence="2">Peroxidase-related enzyme</fullName>
    </submittedName>
</protein>
<dbReference type="GO" id="GO:0004601">
    <property type="term" value="F:peroxidase activity"/>
    <property type="evidence" value="ECO:0007669"/>
    <property type="project" value="UniProtKB-KW"/>
</dbReference>